<comment type="caution">
    <text evidence="3">The sequence shown here is derived from an EMBL/GenBank/DDBJ whole genome shotgun (WGS) entry which is preliminary data.</text>
</comment>
<dbReference type="EMBL" id="SRPR01000131">
    <property type="protein sequence ID" value="KAG5959098.1"/>
    <property type="molecule type" value="Genomic_DNA"/>
</dbReference>
<organism evidence="3 4">
    <name type="scientific">Claviceps arundinis</name>
    <dbReference type="NCBI Taxonomy" id="1623583"/>
    <lineage>
        <taxon>Eukaryota</taxon>
        <taxon>Fungi</taxon>
        <taxon>Dikarya</taxon>
        <taxon>Ascomycota</taxon>
        <taxon>Pezizomycotina</taxon>
        <taxon>Sordariomycetes</taxon>
        <taxon>Hypocreomycetidae</taxon>
        <taxon>Hypocreales</taxon>
        <taxon>Clavicipitaceae</taxon>
        <taxon>Claviceps</taxon>
    </lineage>
</organism>
<feature type="compositionally biased region" description="Low complexity" evidence="1">
    <location>
        <begin position="27"/>
        <end position="48"/>
    </location>
</feature>
<proteinExistence type="predicted"/>
<dbReference type="Proteomes" id="UP000742024">
    <property type="component" value="Unassembled WGS sequence"/>
</dbReference>
<feature type="domain" description="DUF6570" evidence="2">
    <location>
        <begin position="143"/>
        <end position="228"/>
    </location>
</feature>
<evidence type="ECO:0000256" key="1">
    <source>
        <dbReference type="SAM" id="MobiDB-lite"/>
    </source>
</evidence>
<evidence type="ECO:0000313" key="3">
    <source>
        <dbReference type="EMBL" id="KAG5959098.1"/>
    </source>
</evidence>
<dbReference type="Pfam" id="PF20209">
    <property type="entry name" value="DUF6570"/>
    <property type="match status" value="1"/>
</dbReference>
<name>A0ABQ7PBP4_9HYPO</name>
<sequence>MTTRLAGASLSPTPVIREYLGQRRGRVVSPSSSSPFSPRSSSLRTPSVASQTISMVESLGSDYQPSSQGSHPEPSFPQGSDPSTLPPVSTPDADVPYIEGTTTLDDLAITDTDMERKCRFGFLQTLSRGRHNLPNSKAWTTWTGHARAVGHIISFLKDVGTVYDTLLLLPSELTIVVRPRNTTSEPGMIRQFRSAFRVRREAIAQLFNWLARNSPLYRGVVIGHDRLQQLPVDGDVSNQLPTIEANAVQAEQEMRDAAATDNDITDGDEFCISWHTRRVWTRSRNRFSNNPTRPQLSRSRFDQCHQTYHCVECAAKSPRRPHKTRWGMHSIHNPLHRLKASKPRVLRAFSLWSHRPRKWVPPIGHQLHLLQGNLPCVSRASDIRRLMRSDRRNPCWRWHFPPLYPHGTGDYFEARLRTVTFKEYILRALELLDGRLVQHPRFRYVVYNMWIRTFYLKKDQREDITIEKLREMFNQDSEHSASNTVPLEVLFSAVLVEHLPQLLNYDVLVGGTVFGVLVEHLPQLLNCDVLTLILFEVECTPLVCLRANPHVVHNVAELGALGKPPIRKLESTQYVFFKSYRA</sequence>
<gene>
    <name evidence="3" type="ORF">E4U57_000968</name>
</gene>
<reference evidence="3 4" key="1">
    <citation type="journal article" date="2020" name="bioRxiv">
        <title>Whole genome comparisons of ergot fungi reveals the divergence and evolution of species within the genus Claviceps are the result of varying mechanisms driving genome evolution and host range expansion.</title>
        <authorList>
            <person name="Wyka S.A."/>
            <person name="Mondo S.J."/>
            <person name="Liu M."/>
            <person name="Dettman J."/>
            <person name="Nalam V."/>
            <person name="Broders K.D."/>
        </authorList>
    </citation>
    <scope>NUCLEOTIDE SEQUENCE [LARGE SCALE GENOMIC DNA]</scope>
    <source>
        <strain evidence="3 4">LM583</strain>
    </source>
</reference>
<dbReference type="InterPro" id="IPR046700">
    <property type="entry name" value="DUF6570"/>
</dbReference>
<evidence type="ECO:0000259" key="2">
    <source>
        <dbReference type="Pfam" id="PF20209"/>
    </source>
</evidence>
<protein>
    <recommendedName>
        <fullName evidence="2">DUF6570 domain-containing protein</fullName>
    </recommendedName>
</protein>
<feature type="compositionally biased region" description="Polar residues" evidence="1">
    <location>
        <begin position="49"/>
        <end position="70"/>
    </location>
</feature>
<accession>A0ABQ7PBP4</accession>
<evidence type="ECO:0000313" key="4">
    <source>
        <dbReference type="Proteomes" id="UP000742024"/>
    </source>
</evidence>
<keyword evidence="4" id="KW-1185">Reference proteome</keyword>
<feature type="region of interest" description="Disordered" evidence="1">
    <location>
        <begin position="1"/>
        <end position="97"/>
    </location>
</feature>